<dbReference type="InterPro" id="IPR001680">
    <property type="entry name" value="WD40_rpt"/>
</dbReference>
<dbReference type="Pfam" id="PF12894">
    <property type="entry name" value="ANAPC4_WD40"/>
    <property type="match status" value="1"/>
</dbReference>
<dbReference type="SMART" id="SM00320">
    <property type="entry name" value="WD40"/>
    <property type="match status" value="3"/>
</dbReference>
<keyword evidence="2" id="KW-0963">Cytoplasm</keyword>
<reference evidence="6 7" key="1">
    <citation type="journal article" date="2015" name="Genome Biol.">
        <title>Comparative genomics of Steinernema reveals deeply conserved gene regulatory networks.</title>
        <authorList>
            <person name="Dillman A.R."/>
            <person name="Macchietto M."/>
            <person name="Porter C.F."/>
            <person name="Rogers A."/>
            <person name="Williams B."/>
            <person name="Antoshechkin I."/>
            <person name="Lee M.M."/>
            <person name="Goodwin Z."/>
            <person name="Lu X."/>
            <person name="Lewis E.E."/>
            <person name="Goodrich-Blair H."/>
            <person name="Stock S.P."/>
            <person name="Adams B.J."/>
            <person name="Sternberg P.W."/>
            <person name="Mortazavi A."/>
        </authorList>
    </citation>
    <scope>NUCLEOTIDE SEQUENCE [LARGE SCALE GENOMIC DNA]</scope>
    <source>
        <strain evidence="6 7">ALL</strain>
    </source>
</reference>
<dbReference type="PANTHER" id="PTHR12442">
    <property type="entry name" value="DYNEIN INTERMEDIATE CHAIN"/>
    <property type="match status" value="1"/>
</dbReference>
<evidence type="ECO:0000256" key="2">
    <source>
        <dbReference type="ARBA" id="ARBA00022490"/>
    </source>
</evidence>
<dbReference type="SUPFAM" id="SSF50978">
    <property type="entry name" value="WD40 repeat-like"/>
    <property type="match status" value="1"/>
</dbReference>
<dbReference type="InterPro" id="IPR015943">
    <property type="entry name" value="WD40/YVTN_repeat-like_dom_sf"/>
</dbReference>
<comment type="caution">
    <text evidence="6">The sequence shown here is derived from an EMBL/GenBank/DDBJ whole genome shotgun (WGS) entry which is preliminary data.</text>
</comment>
<name>A0A4U5MM11_STECR</name>
<dbReference type="InterPro" id="IPR050687">
    <property type="entry name" value="Dynein_IC"/>
</dbReference>
<dbReference type="Gene3D" id="2.130.10.10">
    <property type="entry name" value="YVTN repeat-like/Quinoprotein amine dehydrogenase"/>
    <property type="match status" value="1"/>
</dbReference>
<evidence type="ECO:0000256" key="1">
    <source>
        <dbReference type="ARBA" id="ARBA00004496"/>
    </source>
</evidence>
<dbReference type="Pfam" id="PF00400">
    <property type="entry name" value="WD40"/>
    <property type="match status" value="2"/>
</dbReference>
<dbReference type="AlphaFoldDB" id="A0A4U5MM11"/>
<dbReference type="PANTHER" id="PTHR12442:SF22">
    <property type="entry name" value="CYTOPLASMIC DYNEIN 1 INTERMEDIATE CHAIN-RELATED"/>
    <property type="match status" value="1"/>
</dbReference>
<dbReference type="STRING" id="34508.A0A4U5MM11"/>
<protein>
    <recommendedName>
        <fullName evidence="5">Anaphase-promoting complex subunit 4-like WD40 domain-containing protein</fullName>
    </recommendedName>
</protein>
<evidence type="ECO:0000256" key="3">
    <source>
        <dbReference type="ARBA" id="ARBA00022574"/>
    </source>
</evidence>
<dbReference type="OrthoDB" id="4189at2759"/>
<keyword evidence="7" id="KW-1185">Reference proteome</keyword>
<proteinExistence type="predicted"/>
<dbReference type="GO" id="GO:0045503">
    <property type="term" value="F:dynein light chain binding"/>
    <property type="evidence" value="ECO:0007669"/>
    <property type="project" value="TreeGrafter"/>
</dbReference>
<dbReference type="GO" id="GO:0010970">
    <property type="term" value="P:transport along microtubule"/>
    <property type="evidence" value="ECO:0007669"/>
    <property type="project" value="TreeGrafter"/>
</dbReference>
<dbReference type="Proteomes" id="UP000298663">
    <property type="component" value="Unassembled WGS sequence"/>
</dbReference>
<sequence length="302" mass="33466">MRLQKRLQRTRVIGSQNAHNLISISTDGRLCSWSIENLTAPFSYNDILQKQKAVNVMSMSFAPSEVNSFVVGSEEGVVYPCSRHGQGQQGGVIDTFEGLHNAPVSAVDVYRVSSQASGDYSHLFLSCSIDWTVKLWSLKDEKKPMLRSFDKHTDYVMDVAWHPTHPAVFASIDAAGNLFLWNMNDDLESPIVQLKLPEPDVALRKLMWTENGKQLAIGDGKGRVHLYDIHDSIGNVKPEEYTRFGRTIKEIYRAAAEADEVQNEEFLPNMHRVASGVGAAMGNGIASNTAAPAANVSPRQNY</sequence>
<dbReference type="EMBL" id="AZBU02000007">
    <property type="protein sequence ID" value="TKR70520.1"/>
    <property type="molecule type" value="Genomic_DNA"/>
</dbReference>
<keyword evidence="3" id="KW-0853">WD repeat</keyword>
<evidence type="ECO:0000259" key="5">
    <source>
        <dbReference type="Pfam" id="PF12894"/>
    </source>
</evidence>
<dbReference type="InterPro" id="IPR036322">
    <property type="entry name" value="WD40_repeat_dom_sf"/>
</dbReference>
<dbReference type="GO" id="GO:0005737">
    <property type="term" value="C:cytoplasm"/>
    <property type="evidence" value="ECO:0007669"/>
    <property type="project" value="UniProtKB-SubCell"/>
</dbReference>
<dbReference type="GO" id="GO:0045504">
    <property type="term" value="F:dynein heavy chain binding"/>
    <property type="evidence" value="ECO:0007669"/>
    <property type="project" value="TreeGrafter"/>
</dbReference>
<organism evidence="6 7">
    <name type="scientific">Steinernema carpocapsae</name>
    <name type="common">Entomopathogenic nematode</name>
    <dbReference type="NCBI Taxonomy" id="34508"/>
    <lineage>
        <taxon>Eukaryota</taxon>
        <taxon>Metazoa</taxon>
        <taxon>Ecdysozoa</taxon>
        <taxon>Nematoda</taxon>
        <taxon>Chromadorea</taxon>
        <taxon>Rhabditida</taxon>
        <taxon>Tylenchina</taxon>
        <taxon>Panagrolaimomorpha</taxon>
        <taxon>Strongyloidoidea</taxon>
        <taxon>Steinernematidae</taxon>
        <taxon>Steinernema</taxon>
    </lineage>
</organism>
<accession>A0A4U5MM11</accession>
<evidence type="ECO:0000256" key="4">
    <source>
        <dbReference type="ARBA" id="ARBA00022737"/>
    </source>
</evidence>
<dbReference type="GO" id="GO:0005868">
    <property type="term" value="C:cytoplasmic dynein complex"/>
    <property type="evidence" value="ECO:0007669"/>
    <property type="project" value="TreeGrafter"/>
</dbReference>
<gene>
    <name evidence="6" type="ORF">L596_022540</name>
</gene>
<evidence type="ECO:0000313" key="7">
    <source>
        <dbReference type="Proteomes" id="UP000298663"/>
    </source>
</evidence>
<reference evidence="6 7" key="2">
    <citation type="journal article" date="2019" name="G3 (Bethesda)">
        <title>Hybrid Assembly of the Genome of the Entomopathogenic Nematode Steinernema carpocapsae Identifies the X-Chromosome.</title>
        <authorList>
            <person name="Serra L."/>
            <person name="Macchietto M."/>
            <person name="Macias-Munoz A."/>
            <person name="McGill C.J."/>
            <person name="Rodriguez I.M."/>
            <person name="Rodriguez B."/>
            <person name="Murad R."/>
            <person name="Mortazavi A."/>
        </authorList>
    </citation>
    <scope>NUCLEOTIDE SEQUENCE [LARGE SCALE GENOMIC DNA]</scope>
    <source>
        <strain evidence="6 7">ALL</strain>
    </source>
</reference>
<evidence type="ECO:0000313" key="6">
    <source>
        <dbReference type="EMBL" id="TKR70520.1"/>
    </source>
</evidence>
<keyword evidence="4" id="KW-0677">Repeat</keyword>
<dbReference type="InterPro" id="IPR024977">
    <property type="entry name" value="Apc4-like_WD40_dom"/>
</dbReference>
<comment type="subcellular location">
    <subcellularLocation>
        <location evidence="1">Cytoplasm</location>
    </subcellularLocation>
</comment>
<feature type="domain" description="Anaphase-promoting complex subunit 4-like WD40" evidence="5">
    <location>
        <begin position="191"/>
        <end position="231"/>
    </location>
</feature>